<name>D2EEM1_PARA4</name>
<dbReference type="Proteomes" id="UP000009375">
    <property type="component" value="Unassembled WGS sequence"/>
</dbReference>
<dbReference type="SUPFAM" id="SSF56784">
    <property type="entry name" value="HAD-like"/>
    <property type="match status" value="1"/>
</dbReference>
<reference evidence="5 6" key="1">
    <citation type="journal article" date="2010" name="Proc. Natl. Acad. Sci. U.S.A.">
        <title>Enigmatic, ultrasmall, uncultivated Archaea.</title>
        <authorList>
            <person name="Baker B.J."/>
            <person name="Comolli L.R."/>
            <person name="Dick G.J."/>
            <person name="Hauser L.J."/>
            <person name="Hyatt D."/>
            <person name="Dill B.D."/>
            <person name="Land M.L."/>
            <person name="Verberkmoes N.C."/>
            <person name="Hettich R.L."/>
            <person name="Banfield J.F."/>
        </authorList>
    </citation>
    <scope>NUCLEOTIDE SEQUENCE [LARGE SCALE GENOMIC DNA]</scope>
</reference>
<dbReference type="PANTHER" id="PTHR46470:SF3">
    <property type="entry name" value="N-ACYLNEURAMINATE-9-PHOSPHATASE"/>
    <property type="match status" value="1"/>
</dbReference>
<keyword evidence="3 5" id="KW-0378">Hydrolase</keyword>
<evidence type="ECO:0000313" key="5">
    <source>
        <dbReference type="EMBL" id="EEZ93239.1"/>
    </source>
</evidence>
<dbReference type="Gene3D" id="1.20.120.710">
    <property type="entry name" value="Haloacid dehalogenase hydrolase-like domain"/>
    <property type="match status" value="1"/>
</dbReference>
<dbReference type="GO" id="GO:0016791">
    <property type="term" value="F:phosphatase activity"/>
    <property type="evidence" value="ECO:0007669"/>
    <property type="project" value="TreeGrafter"/>
</dbReference>
<sequence length="242" mass="27735">MFTTNRIDIKGVVFDFDNTLVDTKTTIYEGYKLVFFEIAKKFNIDKESLISSANHFQEERIKVLTRSKVSYDHAEWISLIAENAGIKLNQDENEYYKKLFYNYVLNNQRFSNKTDELLTQLKKEGKKLALLSEKDSVPGLKAERISKVPFHSYFDLIVIAGETIPFTKSKDGSRVFTETAKLLGLNPNEIVMVGDRLDLDIQNAKESGMNAILFTGYIKSEEKSKYKPDFVVDNLLNLSSII</sequence>
<evidence type="ECO:0000256" key="3">
    <source>
        <dbReference type="ARBA" id="ARBA00022801"/>
    </source>
</evidence>
<organism evidence="5 6">
    <name type="scientific">Candidatus Parvarchaeum acidiphilum ARMAN-4</name>
    <dbReference type="NCBI Taxonomy" id="662760"/>
    <lineage>
        <taxon>Archaea</taxon>
        <taxon>Candidatus Parvarchaeota</taxon>
        <taxon>Candidatus Parvarchaeum</taxon>
    </lineage>
</organism>
<evidence type="ECO:0000256" key="2">
    <source>
        <dbReference type="ARBA" id="ARBA00007958"/>
    </source>
</evidence>
<dbReference type="InterPro" id="IPR023214">
    <property type="entry name" value="HAD_sf"/>
</dbReference>
<comment type="similarity">
    <text evidence="2">Belongs to the HAD-like hydrolase superfamily.</text>
</comment>
<dbReference type="InterPro" id="IPR051400">
    <property type="entry name" value="HAD-like_hydrolase"/>
</dbReference>
<dbReference type="SFLD" id="SFLDS00003">
    <property type="entry name" value="Haloacid_Dehalogenase"/>
    <property type="match status" value="1"/>
</dbReference>
<evidence type="ECO:0000313" key="6">
    <source>
        <dbReference type="Proteomes" id="UP000009375"/>
    </source>
</evidence>
<dbReference type="Pfam" id="PF13419">
    <property type="entry name" value="HAD_2"/>
    <property type="match status" value="1"/>
</dbReference>
<dbReference type="AlphaFoldDB" id="D2EEM1"/>
<dbReference type="Gene3D" id="3.40.50.1000">
    <property type="entry name" value="HAD superfamily/HAD-like"/>
    <property type="match status" value="1"/>
</dbReference>
<dbReference type="PRINTS" id="PR00413">
    <property type="entry name" value="HADHALOGNASE"/>
</dbReference>
<evidence type="ECO:0000256" key="4">
    <source>
        <dbReference type="ARBA" id="ARBA00022842"/>
    </source>
</evidence>
<dbReference type="GO" id="GO:0019752">
    <property type="term" value="P:carboxylic acid metabolic process"/>
    <property type="evidence" value="ECO:0007669"/>
    <property type="project" value="UniProtKB-ARBA"/>
</dbReference>
<evidence type="ECO:0000256" key="1">
    <source>
        <dbReference type="ARBA" id="ARBA00001946"/>
    </source>
</evidence>
<dbReference type="EMBL" id="GG730040">
    <property type="protein sequence ID" value="EEZ93239.1"/>
    <property type="molecule type" value="Genomic_DNA"/>
</dbReference>
<gene>
    <name evidence="5" type="ORF">BJBARM4_0167</name>
</gene>
<comment type="cofactor">
    <cofactor evidence="1">
        <name>Mg(2+)</name>
        <dbReference type="ChEBI" id="CHEBI:18420"/>
    </cofactor>
</comment>
<protein>
    <submittedName>
        <fullName evidence="5">Haloacid dehalogenase domain protein hydrolase</fullName>
    </submittedName>
</protein>
<dbReference type="InterPro" id="IPR036412">
    <property type="entry name" value="HAD-like_sf"/>
</dbReference>
<dbReference type="InterPro" id="IPR006439">
    <property type="entry name" value="HAD-SF_hydro_IA"/>
</dbReference>
<dbReference type="PANTHER" id="PTHR46470">
    <property type="entry name" value="N-ACYLNEURAMINATE-9-PHOSPHATASE"/>
    <property type="match status" value="1"/>
</dbReference>
<accession>D2EEM1</accession>
<dbReference type="SFLD" id="SFLDG01129">
    <property type="entry name" value="C1.5:_HAD__Beta-PGM__Phosphata"/>
    <property type="match status" value="1"/>
</dbReference>
<proteinExistence type="inferred from homology"/>
<keyword evidence="4" id="KW-0460">Magnesium</keyword>
<dbReference type="InterPro" id="IPR041492">
    <property type="entry name" value="HAD_2"/>
</dbReference>